<dbReference type="EMBL" id="JAUTXU010000068">
    <property type="protein sequence ID" value="KAK3712709.1"/>
    <property type="molecule type" value="Genomic_DNA"/>
</dbReference>
<organism evidence="1 2">
    <name type="scientific">Vermiconidia calcicola</name>
    <dbReference type="NCBI Taxonomy" id="1690605"/>
    <lineage>
        <taxon>Eukaryota</taxon>
        <taxon>Fungi</taxon>
        <taxon>Dikarya</taxon>
        <taxon>Ascomycota</taxon>
        <taxon>Pezizomycotina</taxon>
        <taxon>Dothideomycetes</taxon>
        <taxon>Dothideomycetidae</taxon>
        <taxon>Mycosphaerellales</taxon>
        <taxon>Extremaceae</taxon>
        <taxon>Vermiconidia</taxon>
    </lineage>
</organism>
<sequence length="148" mass="16909">MPNVTVKYGGFTPILPGHRVQKKNGSPTQLREPSSSPPHPRNSLPLPIRRSRPLLPNHARTDQRTAWHADFHGTQEQPLLIVNVDHMKERWKRFDRAPRPGAMQLTGKHIGFQCGLGCEGAEHFVIELVFGPLEQYEEEPQGEKWRRA</sequence>
<reference evidence="1" key="1">
    <citation type="submission" date="2023-07" db="EMBL/GenBank/DDBJ databases">
        <title>Black Yeasts Isolated from many extreme environments.</title>
        <authorList>
            <person name="Coleine C."/>
            <person name="Stajich J.E."/>
            <person name="Selbmann L."/>
        </authorList>
    </citation>
    <scope>NUCLEOTIDE SEQUENCE</scope>
    <source>
        <strain evidence="1">CCFEE 5714</strain>
    </source>
</reference>
<gene>
    <name evidence="1" type="ORF">LTR37_008973</name>
</gene>
<evidence type="ECO:0000313" key="2">
    <source>
        <dbReference type="Proteomes" id="UP001281147"/>
    </source>
</evidence>
<name>A0ACC3N9N0_9PEZI</name>
<protein>
    <submittedName>
        <fullName evidence="1">Uncharacterized protein</fullName>
    </submittedName>
</protein>
<proteinExistence type="predicted"/>
<evidence type="ECO:0000313" key="1">
    <source>
        <dbReference type="EMBL" id="KAK3712709.1"/>
    </source>
</evidence>
<keyword evidence="2" id="KW-1185">Reference proteome</keyword>
<dbReference type="Proteomes" id="UP001281147">
    <property type="component" value="Unassembled WGS sequence"/>
</dbReference>
<accession>A0ACC3N9N0</accession>
<comment type="caution">
    <text evidence="1">The sequence shown here is derived from an EMBL/GenBank/DDBJ whole genome shotgun (WGS) entry which is preliminary data.</text>
</comment>